<keyword evidence="1" id="KW-0812">Transmembrane</keyword>
<gene>
    <name evidence="2" type="ORF">ACFPFX_04850</name>
</gene>
<dbReference type="RefSeq" id="WP_344370480.1">
    <property type="nucleotide sequence ID" value="NZ_BAAASQ010000001.1"/>
</dbReference>
<comment type="caution">
    <text evidence="2">The sequence shown here is derived from an EMBL/GenBank/DDBJ whole genome shotgun (WGS) entry which is preliminary data.</text>
</comment>
<proteinExistence type="predicted"/>
<accession>A0ABV9UIJ5</accession>
<dbReference type="Proteomes" id="UP001595834">
    <property type="component" value="Unassembled WGS sequence"/>
</dbReference>
<feature type="transmembrane region" description="Helical" evidence="1">
    <location>
        <begin position="45"/>
        <end position="64"/>
    </location>
</feature>
<reference evidence="3" key="1">
    <citation type="journal article" date="2019" name="Int. J. Syst. Evol. Microbiol.">
        <title>The Global Catalogue of Microorganisms (GCM) 10K type strain sequencing project: providing services to taxonomists for standard genome sequencing and annotation.</title>
        <authorList>
            <consortium name="The Broad Institute Genomics Platform"/>
            <consortium name="The Broad Institute Genome Sequencing Center for Infectious Disease"/>
            <person name="Wu L."/>
            <person name="Ma J."/>
        </authorList>
    </citation>
    <scope>NUCLEOTIDE SEQUENCE [LARGE SCALE GENOMIC DNA]</scope>
    <source>
        <strain evidence="3">CCM 7224</strain>
    </source>
</reference>
<keyword evidence="3" id="KW-1185">Reference proteome</keyword>
<organism evidence="2 3">
    <name type="scientific">Streptomyces mauvecolor</name>
    <dbReference type="NCBI Taxonomy" id="58345"/>
    <lineage>
        <taxon>Bacteria</taxon>
        <taxon>Bacillati</taxon>
        <taxon>Actinomycetota</taxon>
        <taxon>Actinomycetes</taxon>
        <taxon>Kitasatosporales</taxon>
        <taxon>Streptomycetaceae</taxon>
        <taxon>Streptomyces</taxon>
    </lineage>
</organism>
<protein>
    <recommendedName>
        <fullName evidence="4">Integral membrane protein</fullName>
    </recommendedName>
</protein>
<dbReference type="EMBL" id="JBHSIZ010000005">
    <property type="protein sequence ID" value="MFC4955624.1"/>
    <property type="molecule type" value="Genomic_DNA"/>
</dbReference>
<sequence length="80" mass="8383">MKDSYLKAGVAVSLLTGKVRGHLNEAYEEMSERGERGDNPVVTVLLWVAGIGIALSIVAALVALGTKASTKVDNVDLDGK</sequence>
<evidence type="ECO:0008006" key="4">
    <source>
        <dbReference type="Google" id="ProtNLM"/>
    </source>
</evidence>
<name>A0ABV9UIJ5_9ACTN</name>
<evidence type="ECO:0000256" key="1">
    <source>
        <dbReference type="SAM" id="Phobius"/>
    </source>
</evidence>
<evidence type="ECO:0000313" key="3">
    <source>
        <dbReference type="Proteomes" id="UP001595834"/>
    </source>
</evidence>
<keyword evidence="1" id="KW-1133">Transmembrane helix</keyword>
<keyword evidence="1" id="KW-0472">Membrane</keyword>
<evidence type="ECO:0000313" key="2">
    <source>
        <dbReference type="EMBL" id="MFC4955624.1"/>
    </source>
</evidence>